<dbReference type="PANTHER" id="PTHR35474">
    <property type="entry name" value="ATP PHOSPHORIBOSYLTRANSFERASE REGULATORY SUBUNIT"/>
    <property type="match status" value="1"/>
</dbReference>
<dbReference type="PANTHER" id="PTHR35474:SF3">
    <property type="entry name" value="PROTEIN SHORT HYPOCOTYL IN WHITE LIGHT 1"/>
    <property type="match status" value="1"/>
</dbReference>
<keyword evidence="1" id="KW-0472">Membrane</keyword>
<keyword evidence="1" id="KW-1133">Transmembrane helix</keyword>
<dbReference type="InterPro" id="IPR039324">
    <property type="entry name" value="SHW1"/>
</dbReference>
<evidence type="ECO:0000256" key="1">
    <source>
        <dbReference type="SAM" id="Phobius"/>
    </source>
</evidence>
<keyword evidence="2" id="KW-1185">Reference proteome</keyword>
<organism evidence="2 3">
    <name type="scientific">Ziziphus jujuba</name>
    <name type="common">Chinese jujube</name>
    <name type="synonym">Ziziphus sativa</name>
    <dbReference type="NCBI Taxonomy" id="326968"/>
    <lineage>
        <taxon>Eukaryota</taxon>
        <taxon>Viridiplantae</taxon>
        <taxon>Streptophyta</taxon>
        <taxon>Embryophyta</taxon>
        <taxon>Tracheophyta</taxon>
        <taxon>Spermatophyta</taxon>
        <taxon>Magnoliopsida</taxon>
        <taxon>eudicotyledons</taxon>
        <taxon>Gunneridae</taxon>
        <taxon>Pentapetalae</taxon>
        <taxon>rosids</taxon>
        <taxon>fabids</taxon>
        <taxon>Rosales</taxon>
        <taxon>Rhamnaceae</taxon>
        <taxon>Paliureae</taxon>
        <taxon>Ziziphus</taxon>
    </lineage>
</organism>
<dbReference type="GeneID" id="125418747"/>
<gene>
    <name evidence="3" type="primary">LOC125418747</name>
</gene>
<evidence type="ECO:0000313" key="2">
    <source>
        <dbReference type="Proteomes" id="UP001652623"/>
    </source>
</evidence>
<dbReference type="RefSeq" id="XP_048319080.1">
    <property type="nucleotide sequence ID" value="XM_048463123.2"/>
</dbReference>
<accession>A0ABM3I277</accession>
<name>A0ABM3I277_ZIZJJ</name>
<feature type="transmembrane region" description="Helical" evidence="1">
    <location>
        <begin position="119"/>
        <end position="148"/>
    </location>
</feature>
<proteinExistence type="predicted"/>
<dbReference type="Proteomes" id="UP001652623">
    <property type="component" value="Chromosome 12"/>
</dbReference>
<keyword evidence="1" id="KW-0812">Transmembrane</keyword>
<sequence length="175" mass="18880">MAGTATLSATESAIVSTTKLNVLLHTSCSNPFSAKLSFPYRSHKIGICHRSKPSNSTSEGAQEIIDDEAFFFDGDGLAEDDETDEEDDDAESSIDLLLRFLQSMFKKISKRAKKATRSVLPAAIPTQLVVCTLGGTVFSVILLLRVIWASLSYFQSSGSIFNQSGSSFGTTQPIT</sequence>
<evidence type="ECO:0000313" key="3">
    <source>
        <dbReference type="RefSeq" id="XP_048319080.1"/>
    </source>
</evidence>
<reference evidence="3" key="1">
    <citation type="submission" date="2025-08" db="UniProtKB">
        <authorList>
            <consortium name="RefSeq"/>
        </authorList>
    </citation>
    <scope>IDENTIFICATION</scope>
    <source>
        <tissue evidence="3">Seedling</tissue>
    </source>
</reference>
<protein>
    <submittedName>
        <fullName evidence="3">Protein SHORT HYPOCOTYL IN WHITE LIGHT 1 isoform X2</fullName>
    </submittedName>
</protein>